<evidence type="ECO:0000259" key="2">
    <source>
        <dbReference type="PROSITE" id="PS50937"/>
    </source>
</evidence>
<dbReference type="SUPFAM" id="SSF46955">
    <property type="entry name" value="Putative DNA-binding domain"/>
    <property type="match status" value="1"/>
</dbReference>
<proteinExistence type="predicted"/>
<evidence type="ECO:0000313" key="4">
    <source>
        <dbReference type="Proteomes" id="UP001551210"/>
    </source>
</evidence>
<accession>A0ABV3D6A0</accession>
<dbReference type="PANTHER" id="PTHR30204">
    <property type="entry name" value="REDOX-CYCLING DRUG-SENSING TRANSCRIPTIONAL ACTIVATOR SOXR"/>
    <property type="match status" value="1"/>
</dbReference>
<sequence>MVSEGLWSIGELAARAGATVKTVRYYTDRGLLPEAARSAGGHRRYGQEALGRLRLIRSLRALDLPVPEVERVLERDEALEEVVAGQLRELGSQLAALRWREASLRLLKDCPAGERADRLRLLGAVSVPPGTDALARFWRRILPVRLPGRVVSMVLDSVVPGLPEEPTPAQVLDFARLHALVSDPRLDGPESRPAPPLPAGEYRPAVLYEGLAEAYALAAAEVRAGRAPQDGGALDCFVGAYARARGAVDSPEFRRGLVPLLAGSEGPVIIRYWKLATGLFAPGEPVLGALHHHLSVALGRQVGEEAGVPPPAHPGGW</sequence>
<organism evidence="3 4">
    <name type="scientific">Streptomyces exfoliatus</name>
    <name type="common">Streptomyces hydrogenans</name>
    <dbReference type="NCBI Taxonomy" id="1905"/>
    <lineage>
        <taxon>Bacteria</taxon>
        <taxon>Bacillati</taxon>
        <taxon>Actinomycetota</taxon>
        <taxon>Actinomycetes</taxon>
        <taxon>Kitasatosporales</taxon>
        <taxon>Streptomycetaceae</taxon>
        <taxon>Streptomyces</taxon>
    </lineage>
</organism>
<dbReference type="Gene3D" id="1.10.1660.10">
    <property type="match status" value="1"/>
</dbReference>
<dbReference type="PRINTS" id="PR00040">
    <property type="entry name" value="HTHMERR"/>
</dbReference>
<dbReference type="SMART" id="SM00422">
    <property type="entry name" value="HTH_MERR"/>
    <property type="match status" value="1"/>
</dbReference>
<dbReference type="InterPro" id="IPR009061">
    <property type="entry name" value="DNA-bd_dom_put_sf"/>
</dbReference>
<feature type="domain" description="HTH merR-type" evidence="2">
    <location>
        <begin position="6"/>
        <end position="75"/>
    </location>
</feature>
<dbReference type="Pfam" id="PF13411">
    <property type="entry name" value="MerR_1"/>
    <property type="match status" value="1"/>
</dbReference>
<dbReference type="PANTHER" id="PTHR30204:SF93">
    <property type="entry name" value="HTH MERR-TYPE DOMAIN-CONTAINING PROTEIN"/>
    <property type="match status" value="1"/>
</dbReference>
<evidence type="ECO:0000313" key="3">
    <source>
        <dbReference type="EMBL" id="MEU7297991.1"/>
    </source>
</evidence>
<gene>
    <name evidence="3" type="ORF">AB0A76_33180</name>
</gene>
<name>A0ABV3D6A0_STREX</name>
<dbReference type="Proteomes" id="UP001551210">
    <property type="component" value="Unassembled WGS sequence"/>
</dbReference>
<dbReference type="EMBL" id="JBEZAM010000090">
    <property type="protein sequence ID" value="MEU7297991.1"/>
    <property type="molecule type" value="Genomic_DNA"/>
</dbReference>
<keyword evidence="4" id="KW-1185">Reference proteome</keyword>
<dbReference type="PROSITE" id="PS50937">
    <property type="entry name" value="HTH_MERR_2"/>
    <property type="match status" value="1"/>
</dbReference>
<dbReference type="InterPro" id="IPR000551">
    <property type="entry name" value="MerR-type_HTH_dom"/>
</dbReference>
<evidence type="ECO:0000256" key="1">
    <source>
        <dbReference type="ARBA" id="ARBA00023125"/>
    </source>
</evidence>
<keyword evidence="1" id="KW-0238">DNA-binding</keyword>
<comment type="caution">
    <text evidence="3">The sequence shown here is derived from an EMBL/GenBank/DDBJ whole genome shotgun (WGS) entry which is preliminary data.</text>
</comment>
<reference evidence="3 4" key="1">
    <citation type="submission" date="2024-06" db="EMBL/GenBank/DDBJ databases">
        <title>The Natural Products Discovery Center: Release of the First 8490 Sequenced Strains for Exploring Actinobacteria Biosynthetic Diversity.</title>
        <authorList>
            <person name="Kalkreuter E."/>
            <person name="Kautsar S.A."/>
            <person name="Yang D."/>
            <person name="Bader C.D."/>
            <person name="Teijaro C.N."/>
            <person name="Fluegel L."/>
            <person name="Davis C.M."/>
            <person name="Simpson J.R."/>
            <person name="Lauterbach L."/>
            <person name="Steele A.D."/>
            <person name="Gui C."/>
            <person name="Meng S."/>
            <person name="Li G."/>
            <person name="Viehrig K."/>
            <person name="Ye F."/>
            <person name="Su P."/>
            <person name="Kiefer A.F."/>
            <person name="Nichols A."/>
            <person name="Cepeda A.J."/>
            <person name="Yan W."/>
            <person name="Fan B."/>
            <person name="Jiang Y."/>
            <person name="Adhikari A."/>
            <person name="Zheng C.-J."/>
            <person name="Schuster L."/>
            <person name="Cowan T.M."/>
            <person name="Smanski M.J."/>
            <person name="Chevrette M.G."/>
            <person name="De Carvalho L.P.S."/>
            <person name="Shen B."/>
        </authorList>
    </citation>
    <scope>NUCLEOTIDE SEQUENCE [LARGE SCALE GENOMIC DNA]</scope>
    <source>
        <strain evidence="3 4">NPDC045705</strain>
    </source>
</reference>
<dbReference type="InterPro" id="IPR047057">
    <property type="entry name" value="MerR_fam"/>
</dbReference>
<protein>
    <submittedName>
        <fullName evidence="3">MerR family transcriptional regulator</fullName>
    </submittedName>
</protein>